<organism evidence="2 3">
    <name type="scientific">Platysternon megacephalum</name>
    <name type="common">big-headed turtle</name>
    <dbReference type="NCBI Taxonomy" id="55544"/>
    <lineage>
        <taxon>Eukaryota</taxon>
        <taxon>Metazoa</taxon>
        <taxon>Chordata</taxon>
        <taxon>Craniata</taxon>
        <taxon>Vertebrata</taxon>
        <taxon>Euteleostomi</taxon>
        <taxon>Archelosauria</taxon>
        <taxon>Testudinata</taxon>
        <taxon>Testudines</taxon>
        <taxon>Cryptodira</taxon>
        <taxon>Durocryptodira</taxon>
        <taxon>Testudinoidea</taxon>
        <taxon>Platysternidae</taxon>
        <taxon>Platysternon</taxon>
    </lineage>
</organism>
<reference evidence="2 3" key="2">
    <citation type="submission" date="2019-04" db="EMBL/GenBank/DDBJ databases">
        <title>The genome sequence of big-headed turtle.</title>
        <authorList>
            <person name="Gong S."/>
        </authorList>
    </citation>
    <scope>NUCLEOTIDE SEQUENCE [LARGE SCALE GENOMIC DNA]</scope>
    <source>
        <strain evidence="2">DO16091913</strain>
        <tissue evidence="2">Muscle</tissue>
    </source>
</reference>
<dbReference type="STRING" id="55544.A0A4D9DX88"/>
<keyword evidence="2" id="KW-0808">Transferase</keyword>
<name>A0A4D9DX88_9SAUR</name>
<gene>
    <name evidence="2" type="ORF">DR999_PMT16028</name>
</gene>
<accession>A0A4D9DX88</accession>
<feature type="domain" description="Selenoprotein P N-terminal" evidence="1">
    <location>
        <begin position="54"/>
        <end position="87"/>
    </location>
</feature>
<dbReference type="EMBL" id="QXTE01000216">
    <property type="protein sequence ID" value="TFK01697.1"/>
    <property type="molecule type" value="Genomic_DNA"/>
</dbReference>
<evidence type="ECO:0000259" key="1">
    <source>
        <dbReference type="Pfam" id="PF04592"/>
    </source>
</evidence>
<dbReference type="InterPro" id="IPR007671">
    <property type="entry name" value="Selenoprotein-P_N"/>
</dbReference>
<dbReference type="AlphaFoldDB" id="A0A4D9DX88"/>
<reference evidence="2 3" key="1">
    <citation type="submission" date="2019-04" db="EMBL/GenBank/DDBJ databases">
        <title>Draft genome of the big-headed turtle Platysternon megacephalum.</title>
        <authorList>
            <person name="Gong S."/>
        </authorList>
    </citation>
    <scope>NUCLEOTIDE SEQUENCE [LARGE SCALE GENOMIC DNA]</scope>
    <source>
        <strain evidence="2">DO16091913</strain>
        <tissue evidence="2">Muscle</tissue>
    </source>
</reference>
<dbReference type="Proteomes" id="UP000297703">
    <property type="component" value="Unassembled WGS sequence"/>
</dbReference>
<protein>
    <submittedName>
        <fullName evidence="2">Adenine phosphoribosyltransferase 1-like</fullName>
    </submittedName>
</protein>
<keyword evidence="3" id="KW-1185">Reference proteome</keyword>
<dbReference type="Pfam" id="PF04592">
    <property type="entry name" value="SelP_N"/>
    <property type="match status" value="1"/>
</dbReference>
<sequence>MEVVLLRLLGDRGGGDVEVRAEQGVARMGLPALAVATLLGLVAATLAEVAENRTRLCQPAPRWEINGTAPMTGALGQVTVVALLKAS</sequence>
<evidence type="ECO:0000313" key="2">
    <source>
        <dbReference type="EMBL" id="TFK01697.1"/>
    </source>
</evidence>
<comment type="caution">
    <text evidence="2">The sequence shown here is derived from an EMBL/GenBank/DDBJ whole genome shotgun (WGS) entry which is preliminary data.</text>
</comment>
<dbReference type="OrthoDB" id="6134775at2759"/>
<keyword evidence="2" id="KW-0328">Glycosyltransferase</keyword>
<evidence type="ECO:0000313" key="3">
    <source>
        <dbReference type="Proteomes" id="UP000297703"/>
    </source>
</evidence>
<dbReference type="GO" id="GO:0016757">
    <property type="term" value="F:glycosyltransferase activity"/>
    <property type="evidence" value="ECO:0007669"/>
    <property type="project" value="UniProtKB-KW"/>
</dbReference>
<proteinExistence type="predicted"/>